<sequence length="501" mass="56878">MKKGKRRQIAVLIVLCLFLLRPESVESSKSVQTQTGEVTELTWFCDFPLWEPEEWSGEADSGTGAITEATGVKIEYQIPEENGDSRLSLMLINGKVPDIISVEDSRMIHHLIAAGEVWNMQELLETFLPQSHLLTDYPQDIKNALISRDGGWFGLVGNLHSPDNQRLYGMPENFYRQLQRSGNDIGIIWNRALLKRLGLSVGGPRTEEEVLQAFRLVREREVTVNGIQVTPLLVDGARYQDTTLEALYDFFGAYWLEEDGSYKERIRTEGGKHALQFLNGALRQGYITPEQFMLKPYNMGRLLNSGQVLCFIGDIRHSGIDPEEWVSSGAILSGDGSKPVLGRSEDISRETMTTFVSKNCEYPEAAAKWLDYMTSPEGMGIYSEDGVEIWWPLLNEDWYYATRQEPDRETQAWAQLLCAFARLPETVVYDRARLDFPLAQEDIRELETAAADCISGHLNRVLMAETPETFETEYDGLNQALEEAGIKELEAFRKIYFMNPN</sequence>
<dbReference type="EMBL" id="DWWS01000025">
    <property type="protein sequence ID" value="HJC23506.1"/>
    <property type="molecule type" value="Genomic_DNA"/>
</dbReference>
<dbReference type="Gene3D" id="3.40.190.10">
    <property type="entry name" value="Periplasmic binding protein-like II"/>
    <property type="match status" value="2"/>
</dbReference>
<dbReference type="PANTHER" id="PTHR43649:SF12">
    <property type="entry name" value="DIACETYLCHITOBIOSE BINDING PROTEIN DASA"/>
    <property type="match status" value="1"/>
</dbReference>
<dbReference type="PANTHER" id="PTHR43649">
    <property type="entry name" value="ARABINOSE-BINDING PROTEIN-RELATED"/>
    <property type="match status" value="1"/>
</dbReference>
<comment type="caution">
    <text evidence="1">The sequence shown here is derived from an EMBL/GenBank/DDBJ whole genome shotgun (WGS) entry which is preliminary data.</text>
</comment>
<dbReference type="Pfam" id="PF01547">
    <property type="entry name" value="SBP_bac_1"/>
    <property type="match status" value="1"/>
</dbReference>
<dbReference type="InterPro" id="IPR006059">
    <property type="entry name" value="SBP"/>
</dbReference>
<dbReference type="InterPro" id="IPR050490">
    <property type="entry name" value="Bact_solute-bd_prot1"/>
</dbReference>
<organism evidence="1 2">
    <name type="scientific">Candidatus Eisenbergiella merdavium</name>
    <dbReference type="NCBI Taxonomy" id="2838551"/>
    <lineage>
        <taxon>Bacteria</taxon>
        <taxon>Bacillati</taxon>
        <taxon>Bacillota</taxon>
        <taxon>Clostridia</taxon>
        <taxon>Lachnospirales</taxon>
        <taxon>Lachnospiraceae</taxon>
        <taxon>Eisenbergiella</taxon>
    </lineage>
</organism>
<evidence type="ECO:0000313" key="2">
    <source>
        <dbReference type="Proteomes" id="UP000823891"/>
    </source>
</evidence>
<accession>A0A9D2SQT4</accession>
<name>A0A9D2SQT4_9FIRM</name>
<reference evidence="1" key="2">
    <citation type="submission" date="2021-04" db="EMBL/GenBank/DDBJ databases">
        <authorList>
            <person name="Gilroy R."/>
        </authorList>
    </citation>
    <scope>NUCLEOTIDE SEQUENCE</scope>
    <source>
        <strain evidence="1">USAMLcec2-132</strain>
    </source>
</reference>
<proteinExistence type="predicted"/>
<gene>
    <name evidence="1" type="ORF">H9761_07365</name>
</gene>
<protein>
    <submittedName>
        <fullName evidence="1">Extracellular solute-binding protein</fullName>
    </submittedName>
</protein>
<reference evidence="1" key="1">
    <citation type="journal article" date="2021" name="PeerJ">
        <title>Extensive microbial diversity within the chicken gut microbiome revealed by metagenomics and culture.</title>
        <authorList>
            <person name="Gilroy R."/>
            <person name="Ravi A."/>
            <person name="Getino M."/>
            <person name="Pursley I."/>
            <person name="Horton D.L."/>
            <person name="Alikhan N.F."/>
            <person name="Baker D."/>
            <person name="Gharbi K."/>
            <person name="Hall N."/>
            <person name="Watson M."/>
            <person name="Adriaenssens E.M."/>
            <person name="Foster-Nyarko E."/>
            <person name="Jarju S."/>
            <person name="Secka A."/>
            <person name="Antonio M."/>
            <person name="Oren A."/>
            <person name="Chaudhuri R.R."/>
            <person name="La Ragione R."/>
            <person name="Hildebrand F."/>
            <person name="Pallen M.J."/>
        </authorList>
    </citation>
    <scope>NUCLEOTIDE SEQUENCE</scope>
    <source>
        <strain evidence="1">USAMLcec2-132</strain>
    </source>
</reference>
<evidence type="ECO:0000313" key="1">
    <source>
        <dbReference type="EMBL" id="HJC23506.1"/>
    </source>
</evidence>
<dbReference type="AlphaFoldDB" id="A0A9D2SQT4"/>
<dbReference type="Proteomes" id="UP000823891">
    <property type="component" value="Unassembled WGS sequence"/>
</dbReference>
<dbReference type="SUPFAM" id="SSF53850">
    <property type="entry name" value="Periplasmic binding protein-like II"/>
    <property type="match status" value="1"/>
</dbReference>